<evidence type="ECO:0000313" key="2">
    <source>
        <dbReference type="Proteomes" id="UP001597506"/>
    </source>
</evidence>
<organism evidence="1 2">
    <name type="scientific">Bacillus seohaeanensis</name>
    <dbReference type="NCBI Taxonomy" id="284580"/>
    <lineage>
        <taxon>Bacteria</taxon>
        <taxon>Bacillati</taxon>
        <taxon>Bacillota</taxon>
        <taxon>Bacilli</taxon>
        <taxon>Bacillales</taxon>
        <taxon>Bacillaceae</taxon>
        <taxon>Bacillus</taxon>
    </lineage>
</organism>
<proteinExistence type="predicted"/>
<name>A0ABW5RTM8_9BACI</name>
<dbReference type="Pfam" id="PF14165">
    <property type="entry name" value="YtzH"/>
    <property type="match status" value="1"/>
</dbReference>
<protein>
    <submittedName>
        <fullName evidence="1">YtzH-like family protein</fullName>
    </submittedName>
</protein>
<sequence>MPLNYQNQMQLLQDILRNHQEDCCGSVSECEQVERLVKSLMANSNIHENIKPILQEVYQYSHAGISSSNLDTHITSHQQNLSQWVDGMNTYS</sequence>
<dbReference type="EMBL" id="JBHUMF010000030">
    <property type="protein sequence ID" value="MFD2681640.1"/>
    <property type="molecule type" value="Genomic_DNA"/>
</dbReference>
<dbReference type="RefSeq" id="WP_377936019.1">
    <property type="nucleotide sequence ID" value="NZ_JBHUMF010000030.1"/>
</dbReference>
<dbReference type="InterPro" id="IPR025547">
    <property type="entry name" value="YtzH"/>
</dbReference>
<keyword evidence="2" id="KW-1185">Reference proteome</keyword>
<dbReference type="Proteomes" id="UP001597506">
    <property type="component" value="Unassembled WGS sequence"/>
</dbReference>
<evidence type="ECO:0000313" key="1">
    <source>
        <dbReference type="EMBL" id="MFD2681640.1"/>
    </source>
</evidence>
<reference evidence="2" key="1">
    <citation type="journal article" date="2019" name="Int. J. Syst. Evol. Microbiol.">
        <title>The Global Catalogue of Microorganisms (GCM) 10K type strain sequencing project: providing services to taxonomists for standard genome sequencing and annotation.</title>
        <authorList>
            <consortium name="The Broad Institute Genomics Platform"/>
            <consortium name="The Broad Institute Genome Sequencing Center for Infectious Disease"/>
            <person name="Wu L."/>
            <person name="Ma J."/>
        </authorList>
    </citation>
    <scope>NUCLEOTIDE SEQUENCE [LARGE SCALE GENOMIC DNA]</scope>
    <source>
        <strain evidence="2">KCTC 3913</strain>
    </source>
</reference>
<gene>
    <name evidence="1" type="ORF">ACFSUL_12875</name>
</gene>
<accession>A0ABW5RTM8</accession>
<comment type="caution">
    <text evidence="1">The sequence shown here is derived from an EMBL/GenBank/DDBJ whole genome shotgun (WGS) entry which is preliminary data.</text>
</comment>